<dbReference type="AlphaFoldDB" id="A0A8J7EY08"/>
<keyword evidence="2" id="KW-1185">Reference proteome</keyword>
<proteinExistence type="predicted"/>
<comment type="caution">
    <text evidence="1">The sequence shown here is derived from an EMBL/GenBank/DDBJ whole genome shotgun (WGS) entry which is preliminary data.</text>
</comment>
<evidence type="ECO:0000313" key="1">
    <source>
        <dbReference type="EMBL" id="MBE9211157.1"/>
    </source>
</evidence>
<accession>A0A8J7EY08</accession>
<organism evidence="1 2">
    <name type="scientific">Plectonema cf. radiosum LEGE 06105</name>
    <dbReference type="NCBI Taxonomy" id="945769"/>
    <lineage>
        <taxon>Bacteria</taxon>
        <taxon>Bacillati</taxon>
        <taxon>Cyanobacteriota</taxon>
        <taxon>Cyanophyceae</taxon>
        <taxon>Oscillatoriophycideae</taxon>
        <taxon>Oscillatoriales</taxon>
        <taxon>Microcoleaceae</taxon>
        <taxon>Plectonema</taxon>
    </lineage>
</organism>
<dbReference type="EMBL" id="JADEWL010000001">
    <property type="protein sequence ID" value="MBE9211157.1"/>
    <property type="molecule type" value="Genomic_DNA"/>
</dbReference>
<gene>
    <name evidence="1" type="ORF">IQ247_00235</name>
</gene>
<evidence type="ECO:0000313" key="2">
    <source>
        <dbReference type="Proteomes" id="UP000620559"/>
    </source>
</evidence>
<protein>
    <submittedName>
        <fullName evidence="1">Uncharacterized protein</fullName>
    </submittedName>
</protein>
<dbReference type="Proteomes" id="UP000620559">
    <property type="component" value="Unassembled WGS sequence"/>
</dbReference>
<sequence length="98" mass="11630">MTGERRRSPFCPPRIGGVTATFAKDLNKHWFDWIFVDLSYYGHKALNMKIFFHRHECKRFCHYSLLPTDLQVRFLKVRQSKSKTGKIIIPCCFKCLFA</sequence>
<reference evidence="1" key="1">
    <citation type="submission" date="2020-10" db="EMBL/GenBank/DDBJ databases">
        <authorList>
            <person name="Castelo-Branco R."/>
            <person name="Eusebio N."/>
            <person name="Adriana R."/>
            <person name="Vieira A."/>
            <person name="Brugerolle De Fraissinette N."/>
            <person name="Rezende De Castro R."/>
            <person name="Schneider M.P."/>
            <person name="Vasconcelos V."/>
            <person name="Leao P.N."/>
        </authorList>
    </citation>
    <scope>NUCLEOTIDE SEQUENCE</scope>
    <source>
        <strain evidence="1">LEGE 06105</strain>
    </source>
</reference>
<name>A0A8J7EY08_9CYAN</name>
<dbReference type="RefSeq" id="WP_193915534.1">
    <property type="nucleotide sequence ID" value="NZ_JADEWL010000001.1"/>
</dbReference>